<keyword evidence="1" id="KW-0808">Transferase</keyword>
<dbReference type="AlphaFoldDB" id="A0A518DAW7"/>
<keyword evidence="2" id="KW-1185">Reference proteome</keyword>
<sequence>MTHSLQRVALFAKHWTPGLVKTRLSVSIGQHGAAHLHRAFLATLTERLSTLEAQRALCYAPADQRDAFAPFAARGWELCEQSAGDLGERLEDFFDRSFAAGYQRVVVLGADSPNLELRLVVEAFAELRQRDLVLGPARDGGYYLVGARGGTPPIFRGMPWGQDALFQATLNRLASAGWGADRFAVLPSWYDVDEMDDLRELSRDLRGASQPSLVRLRAAIEPYLSADGDRDDPR</sequence>
<gene>
    <name evidence="1" type="primary">cofC</name>
    <name evidence="1" type="ORF">Pla175_19730</name>
</gene>
<dbReference type="PANTHER" id="PTHR36529">
    <property type="entry name" value="SLL1095 PROTEIN"/>
    <property type="match status" value="1"/>
</dbReference>
<dbReference type="EC" id="2.7.7.68" evidence="1"/>
<protein>
    <submittedName>
        <fullName evidence="1">2-phospho-L-lactate guanylyltransferase</fullName>
        <ecNumber evidence="1">2.7.7.68</ecNumber>
    </submittedName>
</protein>
<dbReference type="OrthoDB" id="9810303at2"/>
<evidence type="ECO:0000313" key="1">
    <source>
        <dbReference type="EMBL" id="QDU88593.1"/>
    </source>
</evidence>
<dbReference type="Pfam" id="PF09837">
    <property type="entry name" value="DUF2064"/>
    <property type="match status" value="1"/>
</dbReference>
<name>A0A518DAW7_9BACT</name>
<keyword evidence="1" id="KW-0548">Nucleotidyltransferase</keyword>
<proteinExistence type="predicted"/>
<dbReference type="NCBIfam" id="TIGR04282">
    <property type="entry name" value="glyco_like_cofC"/>
    <property type="match status" value="1"/>
</dbReference>
<dbReference type="InterPro" id="IPR018641">
    <property type="entry name" value="Trfase_1_rSAM/seldom-assoc"/>
</dbReference>
<dbReference type="PANTHER" id="PTHR36529:SF1">
    <property type="entry name" value="GLYCOSYLTRANSFERASE"/>
    <property type="match status" value="1"/>
</dbReference>
<evidence type="ECO:0000313" key="2">
    <source>
        <dbReference type="Proteomes" id="UP000317429"/>
    </source>
</evidence>
<dbReference type="InterPro" id="IPR029044">
    <property type="entry name" value="Nucleotide-diphossugar_trans"/>
</dbReference>
<dbReference type="KEGG" id="pnd:Pla175_19730"/>
<dbReference type="Proteomes" id="UP000317429">
    <property type="component" value="Chromosome"/>
</dbReference>
<dbReference type="RefSeq" id="WP_145283678.1">
    <property type="nucleotide sequence ID" value="NZ_CP036291.1"/>
</dbReference>
<reference evidence="1 2" key="1">
    <citation type="submission" date="2019-02" db="EMBL/GenBank/DDBJ databases">
        <title>Deep-cultivation of Planctomycetes and their phenomic and genomic characterization uncovers novel biology.</title>
        <authorList>
            <person name="Wiegand S."/>
            <person name="Jogler M."/>
            <person name="Boedeker C."/>
            <person name="Pinto D."/>
            <person name="Vollmers J."/>
            <person name="Rivas-Marin E."/>
            <person name="Kohn T."/>
            <person name="Peeters S.H."/>
            <person name="Heuer A."/>
            <person name="Rast P."/>
            <person name="Oberbeckmann S."/>
            <person name="Bunk B."/>
            <person name="Jeske O."/>
            <person name="Meyerdierks A."/>
            <person name="Storesund J.E."/>
            <person name="Kallscheuer N."/>
            <person name="Luecker S."/>
            <person name="Lage O.M."/>
            <person name="Pohl T."/>
            <person name="Merkel B.J."/>
            <person name="Hornburger P."/>
            <person name="Mueller R.-W."/>
            <person name="Bruemmer F."/>
            <person name="Labrenz M."/>
            <person name="Spormann A.M."/>
            <person name="Op den Camp H."/>
            <person name="Overmann J."/>
            <person name="Amann R."/>
            <person name="Jetten M.S.M."/>
            <person name="Mascher T."/>
            <person name="Medema M.H."/>
            <person name="Devos D.P."/>
            <person name="Kaster A.-K."/>
            <person name="Ovreas L."/>
            <person name="Rohde M."/>
            <person name="Galperin M.Y."/>
            <person name="Jogler C."/>
        </authorList>
    </citation>
    <scope>NUCLEOTIDE SEQUENCE [LARGE SCALE GENOMIC DNA]</scope>
    <source>
        <strain evidence="1 2">Pla175</strain>
    </source>
</reference>
<organism evidence="1 2">
    <name type="scientific">Pirellulimonas nuda</name>
    <dbReference type="NCBI Taxonomy" id="2528009"/>
    <lineage>
        <taxon>Bacteria</taxon>
        <taxon>Pseudomonadati</taxon>
        <taxon>Planctomycetota</taxon>
        <taxon>Planctomycetia</taxon>
        <taxon>Pirellulales</taxon>
        <taxon>Lacipirellulaceae</taxon>
        <taxon>Pirellulimonas</taxon>
    </lineage>
</organism>
<dbReference type="GO" id="GO:0043814">
    <property type="term" value="F:phospholactate guanylyltransferase activity"/>
    <property type="evidence" value="ECO:0007669"/>
    <property type="project" value="UniProtKB-EC"/>
</dbReference>
<dbReference type="SUPFAM" id="SSF53448">
    <property type="entry name" value="Nucleotide-diphospho-sugar transferases"/>
    <property type="match status" value="1"/>
</dbReference>
<dbReference type="Gene3D" id="3.90.550.10">
    <property type="entry name" value="Spore Coat Polysaccharide Biosynthesis Protein SpsA, Chain A"/>
    <property type="match status" value="1"/>
</dbReference>
<accession>A0A518DAW7</accession>
<dbReference type="EMBL" id="CP036291">
    <property type="protein sequence ID" value="QDU88593.1"/>
    <property type="molecule type" value="Genomic_DNA"/>
</dbReference>